<sequence length="2702" mass="300758">MVFYAAPHHFGFLRSADLPCFALVLWRRIVPSPPLLNWGALPTRNKRTVRKHPAGSKPRGWSNFRTTLDWDSTDRADAERAVRYDRKMNTFVKLIRSVGAAPASAAALAKRQSKDEKKKANESKIQSIRTQIGASIGNAFPSTHITERKKGGKRHHSTDDGSISSMDDSLGSSISSRRRKTSLRSVPSVASDDVSLDLNGQTPRKGIKKKRSKSSAKSVPQSVRSAPSSILVHRGSSTPALSCQEDHQPTTNFLGWRRLNLHEVASLKNSDSFMLIIPRDAQREDESLTRSRADLRFRLLRHVKPFFESELLGVSADSKFQKLESLMNERHGIRRNKSIYIELLCVVASYPHRADYLYEAIGSADIKDHIKKGAGINLKLVQYPGDTLLLKWKELASVQVFVEMYHGDECVPITLSKRNAFHLHCDDIQSIYNDIKGDPIQELRLANEVRKKEVKLLKIQIAKSAKLSAAEDHADNFDAELELELDSGSLSAFAHRTDQKYKEAWIRQYSYPFHGLGRLLASDDVADSIVEDIRITFPKHYAVLVSLFFLKKSHQPANKAKPSYKERMRSLVTHFLAIVRYKNPLTRGFATELKTAFKHLDKIYKDTALIRLKILKGLPFLVQSFDNYNAIHKPSIGRNNVASIAHIGMVSNAVRCIEYNKPPGSIFQDCHGQLWSVMSSLMPNSWECVVTLKLRSPIRSCSGVTVRVTLPNIDWQIVSLHGQPEMPEITYVDQNGQGCPSERMDPRAYLKMVHVTRQLKEFLRYLKRRQSTLPSYSDDALRDDLDPVTLAFSILDAVVKDTHIKSRVKSFQTDMLKKVNLGLIEKAANNQYRLCDNANIRRIFQYGDVATTKKWHGLGYLILQKMTTIGKEEYVNVMMTAYNRVVLMHDYLHENIHLLQGIWKNFYGGFLQVIQVLLRTRNIRFDPTKGSWKQHEHLAKKVYYALCRIRMEEFMKKIGVSVLSDGMKELNALEFQLRNTPEDKSKAELVQFKSNLLIDLQEKYSNYCISLETAKCEKTRLVAQLMKLLELWHRDVDAVKLGDPFVLEVDGCDRICLWKAWSKPQYLEETQLRAENMLGLSPAELEYLRNSRFVRLSEGRMCISLDHLCEYQNWALKRCPPDFDFGRVSSRSKHMQAGLRARKEIFGGTNTTNKIPNLERDIKKVYDFLRRVEVISCADQPNKVDNNTFWKHLTITPINKGRAFSHSHENVDLSGHEVEALNTFFEKPFLGPKDADVGSDEEADDASIAASVRSSQTIGSVNVEKDHLLDDGDEMLPIGDTSLLRANTEASTEPEKLDTPEKQDEALKKLSNVKKYPLDRNCLKDQYKVGMEKLAKGGGVKEEREKQLLKERRKHGIIFDAVRNFQNRMKKNTAKLARIVAASGAADTTDELAGLLSDYQNYVGSCVSSTGGPQSTQDGDIGSNYKPPLLEDLPSAPPECDRIIRKMLLSIWKIENPRKYQVDCIFQIAFQKVDTMHIIRKTGEGKSLVLLGSVSLLRGVTICLGPLIGLGADQSMKSNNEEFGIEAWHIDELKGKHESNLKQRLGLYSPSDKSRAIVLFVGPDSLSEDSSWYSTFAQLASKGVLSAIFVDEAHVIVEDAKSFRPVFSDATKSIRSLLALSKATHRTKSLPLIAMSATFAIPDQIEFNRMLNKLPTVVSWGSMDKRSVAISCDVVGSPVNSIMKQWREDAKINPDFQSLLYSNSAQACDDNLLVQLEKAKTELLADMKNKGTPLPTNCDWKMFLSLTGTCGVMLKCHLVSIFCGDESIVAEDGTELSIWCMPCTSAANCGVSSKRCTKCYRYGPCPRWSDLVQEMGRVNRLLNAQPGENSYHMYINVPTFLSMWIRTQRQPTKELRSRHQSQLIDQLTAFICPNQCYHSAIEEQFENPATYSNRGSCGGMCSYCNQTNGDCCGPVSKERLIGALNANIFSRASVRADQLVSFITDKVNKNRLSKSIWGASAKVPAGKIHGLVLKLILSNLIDLRLATSDLAGTDKIKMKDVVVSLSKVTLPGGDGVSYDDLAINVPENPPLLGDCSRKESPRRRHSVPRLSVVNEPPSRRSMDGASLLGNATARSPRPDRASLFATAAMSPPGDGAWMLASQHDQERRSTVFRPALRRADGGDHRRSNGADWPRPPYPRRRPRAVLRRMTITSAPRRSSDVREGRPSAKAAPRRRRLATMMRAARGLGPSLSGAVWSSGPKPTVTTCLTPSGTTNPWRILIEAASCRRSGRAPRPQFKRGAAGLRSSTRCQSGASPPDSGPAGTTYRASVPVAAASREGTPVQKGWVGIVAVPVEVWGGLSGVRAEQSRGPRESKSNKRAGGWAGSAGVSHLYIQNKLLEVQISYLKSSKTNRPSGDSLDEDSTARLLVDPNEEPAEDRAPYHLVSPPGFPSSYPAGGGGDGPDPRSDEARSSLSDFYARHSVDRDAERDHGTLVGLTDRVLGWNDKVNLVSRKDCTASVVYHRHVLPSAALLPLVLERAPDGGGRMEVADVGTGGGFPGLPLALLSGDSARFTLVDSVRKKLAAVGDMASELDADNVRVHCGRAEEMSRNRDGEPVLDHYQRYDVVLGRSVTSPARFCAWIADLLKPDTGRLVYIVGGDLDPVVEDGVQLDVPLDELLGRVRGTSDKRALVFNASDVRRIAAESGEAENVVRSGPGRRRSNRGRGAGRTGGGGRRPAKGAWAARDGSKKERGYENFQRYES</sequence>
<feature type="region of interest" description="Disordered" evidence="4">
    <location>
        <begin position="2032"/>
        <end position="2079"/>
    </location>
</feature>
<feature type="compositionally biased region" description="Basic and acidic residues" evidence="4">
    <location>
        <begin position="2306"/>
        <end position="2316"/>
    </location>
</feature>
<dbReference type="InterPro" id="IPR029063">
    <property type="entry name" value="SAM-dependent_MTases_sf"/>
</dbReference>
<feature type="compositionally biased region" description="Basic and acidic residues" evidence="4">
    <location>
        <begin position="2117"/>
        <end position="2128"/>
    </location>
</feature>
<name>K0SH46_THAOC</name>
<dbReference type="PANTHER" id="PTHR31760:SF0">
    <property type="entry name" value="S-ADENOSYL-L-METHIONINE-DEPENDENT METHYLTRANSFERASES SUPERFAMILY PROTEIN"/>
    <property type="match status" value="1"/>
</dbReference>
<feature type="compositionally biased region" description="Basic and acidic residues" evidence="4">
    <location>
        <begin position="2157"/>
        <end position="2166"/>
    </location>
</feature>
<feature type="region of interest" description="Disordered" evidence="4">
    <location>
        <begin position="2646"/>
        <end position="2702"/>
    </location>
</feature>
<dbReference type="CDD" id="cd02440">
    <property type="entry name" value="AdoMet_MTases"/>
    <property type="match status" value="1"/>
</dbReference>
<evidence type="ECO:0000313" key="5">
    <source>
        <dbReference type="EMBL" id="EJK57862.1"/>
    </source>
</evidence>
<keyword evidence="2" id="KW-0698">rRNA processing</keyword>
<keyword evidence="1" id="KW-0963">Cytoplasm</keyword>
<feature type="compositionally biased region" description="Basic and acidic residues" evidence="4">
    <location>
        <begin position="112"/>
        <end position="122"/>
    </location>
</feature>
<protein>
    <recommendedName>
        <fullName evidence="7">Helicase ATP-binding domain-containing protein</fullName>
    </recommendedName>
</protein>
<dbReference type="SUPFAM" id="SSF52540">
    <property type="entry name" value="P-loop containing nucleoside triphosphate hydrolases"/>
    <property type="match status" value="2"/>
</dbReference>
<feature type="compositionally biased region" description="Polar residues" evidence="4">
    <location>
        <begin position="123"/>
        <end position="133"/>
    </location>
</feature>
<reference evidence="5 6" key="1">
    <citation type="journal article" date="2012" name="Genome Biol.">
        <title>Genome and low-iron response of an oceanic diatom adapted to chronic iron limitation.</title>
        <authorList>
            <person name="Lommer M."/>
            <person name="Specht M."/>
            <person name="Roy A.S."/>
            <person name="Kraemer L."/>
            <person name="Andreson R."/>
            <person name="Gutowska M.A."/>
            <person name="Wolf J."/>
            <person name="Bergner S.V."/>
            <person name="Schilhabel M.B."/>
            <person name="Klostermeier U.C."/>
            <person name="Beiko R.G."/>
            <person name="Rosenstiel P."/>
            <person name="Hippler M."/>
            <person name="Laroche J."/>
        </authorList>
    </citation>
    <scope>NUCLEOTIDE SEQUENCE [LARGE SCALE GENOMIC DNA]</scope>
    <source>
        <strain evidence="5 6">CCMP1005</strain>
    </source>
</reference>
<keyword evidence="6" id="KW-1185">Reference proteome</keyword>
<dbReference type="eggNOG" id="KOG0351">
    <property type="taxonomic scope" value="Eukaryota"/>
</dbReference>
<evidence type="ECO:0000256" key="4">
    <source>
        <dbReference type="SAM" id="MobiDB-lite"/>
    </source>
</evidence>
<dbReference type="Gene3D" id="3.40.50.150">
    <property type="entry name" value="Vaccinia Virus protein VP39"/>
    <property type="match status" value="1"/>
</dbReference>
<keyword evidence="3" id="KW-0808">Transferase</keyword>
<dbReference type="Pfam" id="PF02527">
    <property type="entry name" value="GidB"/>
    <property type="match status" value="1"/>
</dbReference>
<comment type="caution">
    <text evidence="5">The sequence shown here is derived from an EMBL/GenBank/DDBJ whole genome shotgun (WGS) entry which is preliminary data.</text>
</comment>
<evidence type="ECO:0000256" key="1">
    <source>
        <dbReference type="ARBA" id="ARBA00022490"/>
    </source>
</evidence>
<dbReference type="SUPFAM" id="SSF53335">
    <property type="entry name" value="S-adenosyl-L-methionine-dependent methyltransferases"/>
    <property type="match status" value="1"/>
</dbReference>
<feature type="region of interest" description="Disordered" evidence="4">
    <location>
        <begin position="2373"/>
        <end position="2412"/>
    </location>
</feature>
<dbReference type="InterPro" id="IPR027417">
    <property type="entry name" value="P-loop_NTPase"/>
</dbReference>
<feature type="compositionally biased region" description="Polar residues" evidence="4">
    <location>
        <begin position="2245"/>
        <end position="2254"/>
    </location>
</feature>
<evidence type="ECO:0008006" key="7">
    <source>
        <dbReference type="Google" id="ProtNLM"/>
    </source>
</evidence>
<dbReference type="HAMAP" id="MF_00074">
    <property type="entry name" value="16SrRNA_methyltr_G"/>
    <property type="match status" value="1"/>
</dbReference>
<dbReference type="GO" id="GO:0005829">
    <property type="term" value="C:cytosol"/>
    <property type="evidence" value="ECO:0007669"/>
    <property type="project" value="TreeGrafter"/>
</dbReference>
<dbReference type="GO" id="GO:0070043">
    <property type="term" value="F:rRNA (guanine-N7-)-methyltransferase activity"/>
    <property type="evidence" value="ECO:0007669"/>
    <property type="project" value="TreeGrafter"/>
</dbReference>
<dbReference type="EMBL" id="AGNL01026852">
    <property type="protein sequence ID" value="EJK57862.1"/>
    <property type="molecule type" value="Genomic_DNA"/>
</dbReference>
<dbReference type="OrthoDB" id="784548at2759"/>
<dbReference type="PANTHER" id="PTHR31760">
    <property type="entry name" value="S-ADENOSYL-L-METHIONINE-DEPENDENT METHYLTRANSFERASES SUPERFAMILY PROTEIN"/>
    <property type="match status" value="1"/>
</dbReference>
<evidence type="ECO:0000256" key="2">
    <source>
        <dbReference type="ARBA" id="ARBA00022552"/>
    </source>
</evidence>
<feature type="compositionally biased region" description="Basic residues" evidence="4">
    <location>
        <begin position="205"/>
        <end position="214"/>
    </location>
</feature>
<feature type="compositionally biased region" description="Basic residues" evidence="4">
    <location>
        <begin position="2137"/>
        <end position="2146"/>
    </location>
</feature>
<evidence type="ECO:0000313" key="6">
    <source>
        <dbReference type="Proteomes" id="UP000266841"/>
    </source>
</evidence>
<feature type="compositionally biased region" description="Low complexity" evidence="4">
    <location>
        <begin position="160"/>
        <end position="175"/>
    </location>
</feature>
<feature type="compositionally biased region" description="Polar residues" evidence="4">
    <location>
        <begin position="219"/>
        <end position="228"/>
    </location>
</feature>
<proteinExistence type="inferred from homology"/>
<feature type="region of interest" description="Disordered" evidence="4">
    <location>
        <begin position="2303"/>
        <end position="2325"/>
    </location>
</feature>
<dbReference type="Proteomes" id="UP000266841">
    <property type="component" value="Unassembled WGS sequence"/>
</dbReference>
<feature type="compositionally biased region" description="Basic and acidic residues" evidence="4">
    <location>
        <begin position="2686"/>
        <end position="2702"/>
    </location>
</feature>
<dbReference type="Gene3D" id="3.40.50.300">
    <property type="entry name" value="P-loop containing nucleotide triphosphate hydrolases"/>
    <property type="match status" value="2"/>
</dbReference>
<organism evidence="5 6">
    <name type="scientific">Thalassiosira oceanica</name>
    <name type="common">Marine diatom</name>
    <dbReference type="NCBI Taxonomy" id="159749"/>
    <lineage>
        <taxon>Eukaryota</taxon>
        <taxon>Sar</taxon>
        <taxon>Stramenopiles</taxon>
        <taxon>Ochrophyta</taxon>
        <taxon>Bacillariophyta</taxon>
        <taxon>Coscinodiscophyceae</taxon>
        <taxon>Thalassiosirophycidae</taxon>
        <taxon>Thalassiosirales</taxon>
        <taxon>Thalassiosiraceae</taxon>
        <taxon>Thalassiosira</taxon>
    </lineage>
</organism>
<dbReference type="InterPro" id="IPR003682">
    <property type="entry name" value="rRNA_ssu_MeTfrase_G"/>
</dbReference>
<gene>
    <name evidence="5" type="ORF">THAOC_22056</name>
</gene>
<feature type="region of interest" description="Disordered" evidence="4">
    <location>
        <begin position="2228"/>
        <end position="2266"/>
    </location>
</feature>
<evidence type="ECO:0000256" key="3">
    <source>
        <dbReference type="ARBA" id="ARBA00022679"/>
    </source>
</evidence>
<feature type="region of interest" description="Disordered" evidence="4">
    <location>
        <begin position="109"/>
        <end position="244"/>
    </location>
</feature>
<feature type="region of interest" description="Disordered" evidence="4">
    <location>
        <begin position="2105"/>
        <end position="2175"/>
    </location>
</feature>
<feature type="compositionally biased region" description="Gly residues" evidence="4">
    <location>
        <begin position="2665"/>
        <end position="2675"/>
    </location>
</feature>
<accession>K0SH46</accession>